<dbReference type="AlphaFoldDB" id="A0A8T9B6F1"/>
<dbReference type="PANTHER" id="PTHR35519:SF2">
    <property type="entry name" value="PH DOMAIN PROTEIN"/>
    <property type="match status" value="1"/>
</dbReference>
<organism evidence="1 2">
    <name type="scientific">Lachnellula arida</name>
    <dbReference type="NCBI Taxonomy" id="1316785"/>
    <lineage>
        <taxon>Eukaryota</taxon>
        <taxon>Fungi</taxon>
        <taxon>Dikarya</taxon>
        <taxon>Ascomycota</taxon>
        <taxon>Pezizomycotina</taxon>
        <taxon>Leotiomycetes</taxon>
        <taxon>Helotiales</taxon>
        <taxon>Lachnaceae</taxon>
        <taxon>Lachnellula</taxon>
    </lineage>
</organism>
<dbReference type="OrthoDB" id="2103474at2759"/>
<evidence type="ECO:0000313" key="1">
    <source>
        <dbReference type="EMBL" id="TVY15590.1"/>
    </source>
</evidence>
<dbReference type="Pfam" id="PF13430">
    <property type="entry name" value="DUF4112"/>
    <property type="match status" value="1"/>
</dbReference>
<keyword evidence="2" id="KW-1185">Reference proteome</keyword>
<evidence type="ECO:0000313" key="2">
    <source>
        <dbReference type="Proteomes" id="UP000469559"/>
    </source>
</evidence>
<dbReference type="InterPro" id="IPR025187">
    <property type="entry name" value="DUF4112"/>
</dbReference>
<dbReference type="PANTHER" id="PTHR35519">
    <property type="entry name" value="MEMBRANE PROTEINS"/>
    <property type="match status" value="1"/>
</dbReference>
<sequence>MLQDPQFEQVPATRLHRRAFGRKTHRKAVPPGVSDHDGKILTKVKCRAHKLDTSLFSCFGIRFGWSSVIGIIPGVGDAIDAFMAFMVLRTCCQIEGGLPMDVQLKMWINILLDFVVGLSPFVGDIIDALFCANTRNAVELEKFLRKRGAARLKGFGQTIPVIDPSDSTEYDRFHDEQGKP</sequence>
<reference evidence="1 2" key="1">
    <citation type="submission" date="2018-05" db="EMBL/GenBank/DDBJ databases">
        <title>Whole genome sequencing for identification of molecular markers to develop diagnostic detection tools for the regulated plant pathogen Lachnellula willkommii.</title>
        <authorList>
            <person name="Giroux E."/>
            <person name="Bilodeau G."/>
        </authorList>
    </citation>
    <scope>NUCLEOTIDE SEQUENCE [LARGE SCALE GENOMIC DNA]</scope>
    <source>
        <strain evidence="1 2">CBS 203.66</strain>
    </source>
</reference>
<proteinExistence type="predicted"/>
<comment type="caution">
    <text evidence="1">The sequence shown here is derived from an EMBL/GenBank/DDBJ whole genome shotgun (WGS) entry which is preliminary data.</text>
</comment>
<name>A0A8T9B6F1_9HELO</name>
<gene>
    <name evidence="1" type="primary">YLR326W</name>
    <name evidence="1" type="ORF">LARI1_G008494</name>
</gene>
<accession>A0A8T9B6F1</accession>
<protein>
    <submittedName>
        <fullName evidence="1">Putative membrane protein</fullName>
    </submittedName>
</protein>
<dbReference type="EMBL" id="QGMF01000479">
    <property type="protein sequence ID" value="TVY15590.1"/>
    <property type="molecule type" value="Genomic_DNA"/>
</dbReference>
<dbReference type="Proteomes" id="UP000469559">
    <property type="component" value="Unassembled WGS sequence"/>
</dbReference>